<dbReference type="EMBL" id="JBHSGV010000001">
    <property type="protein sequence ID" value="MFC4746230.1"/>
    <property type="molecule type" value="Genomic_DNA"/>
</dbReference>
<keyword evidence="3" id="KW-1185">Reference proteome</keyword>
<proteinExistence type="predicted"/>
<sequence>MSLVVSQLTISCSNDEKVETNQTLQEQIANLSKQPYSKLTPADQKVKLEAEANEMLTQLDKSKNSSAIEAIENLKRLLELNSIDISDGKNNNKIDDILNVSGVYGIYTWDNKGSVWVKTPSTTDLKFVFPSKKSQTANNAIFSTKSISSEIKVPYNDDYEQDANNWVYLPLSSDAVLTIDGNSSATFTQTAKYANGKEIPNEFAYKMVLNDGYTWEMSGTKATANTSKALFTYNDKNLIGFNAGSTAQIDALLDNKELTQYRGKSNGLFSLMDNFVIVADMDLATAAVDDAALAKSVVRPTDHNSSTYYADYSAYNKKIAEGEATNFNKNMKLILVSKKDGTKIADIIQHSEKDQDNNNSNVEYYNATYYLKFNDSTEAAMSTYFSKGFDTLITKFEDFIIAFNK</sequence>
<evidence type="ECO:0008006" key="4">
    <source>
        <dbReference type="Google" id="ProtNLM"/>
    </source>
</evidence>
<evidence type="ECO:0000256" key="1">
    <source>
        <dbReference type="SAM" id="Coils"/>
    </source>
</evidence>
<evidence type="ECO:0000313" key="3">
    <source>
        <dbReference type="Proteomes" id="UP001595935"/>
    </source>
</evidence>
<comment type="caution">
    <text evidence="2">The sequence shown here is derived from an EMBL/GenBank/DDBJ whole genome shotgun (WGS) entry which is preliminary data.</text>
</comment>
<protein>
    <recommendedName>
        <fullName evidence="4">DUF4988 domain-containing protein</fullName>
    </recommendedName>
</protein>
<dbReference type="Proteomes" id="UP001595935">
    <property type="component" value="Unassembled WGS sequence"/>
</dbReference>
<keyword evidence="1" id="KW-0175">Coiled coil</keyword>
<name>A0ABV9PBA2_9FLAO</name>
<organism evidence="2 3">
    <name type="scientific">Flavobacterium branchiicola</name>
    <dbReference type="NCBI Taxonomy" id="1114875"/>
    <lineage>
        <taxon>Bacteria</taxon>
        <taxon>Pseudomonadati</taxon>
        <taxon>Bacteroidota</taxon>
        <taxon>Flavobacteriia</taxon>
        <taxon>Flavobacteriales</taxon>
        <taxon>Flavobacteriaceae</taxon>
        <taxon>Flavobacterium</taxon>
    </lineage>
</organism>
<evidence type="ECO:0000313" key="2">
    <source>
        <dbReference type="EMBL" id="MFC4746230.1"/>
    </source>
</evidence>
<gene>
    <name evidence="2" type="ORF">ACFO5S_02150</name>
</gene>
<accession>A0ABV9PBA2</accession>
<dbReference type="RefSeq" id="WP_246522102.1">
    <property type="nucleotide sequence ID" value="NZ_JAGYWA010000001.1"/>
</dbReference>
<feature type="coiled-coil region" evidence="1">
    <location>
        <begin position="14"/>
        <end position="65"/>
    </location>
</feature>
<reference evidence="3" key="1">
    <citation type="journal article" date="2019" name="Int. J. Syst. Evol. Microbiol.">
        <title>The Global Catalogue of Microorganisms (GCM) 10K type strain sequencing project: providing services to taxonomists for standard genome sequencing and annotation.</title>
        <authorList>
            <consortium name="The Broad Institute Genomics Platform"/>
            <consortium name="The Broad Institute Genome Sequencing Center for Infectious Disease"/>
            <person name="Wu L."/>
            <person name="Ma J."/>
        </authorList>
    </citation>
    <scope>NUCLEOTIDE SEQUENCE [LARGE SCALE GENOMIC DNA]</scope>
    <source>
        <strain evidence="3">WYCCWR 13023</strain>
    </source>
</reference>